<evidence type="ECO:0000256" key="7">
    <source>
        <dbReference type="ARBA" id="ARBA00022737"/>
    </source>
</evidence>
<dbReference type="PANTHER" id="PTHR11774:SF6">
    <property type="entry name" value="PROTEIN FARNESYLTRANSFERASE SUBUNIT BETA"/>
    <property type="match status" value="1"/>
</dbReference>
<keyword evidence="5 9" id="KW-0808">Transferase</keyword>
<evidence type="ECO:0000256" key="8">
    <source>
        <dbReference type="ARBA" id="ARBA00022833"/>
    </source>
</evidence>
<comment type="subunit">
    <text evidence="9">Heterodimer of an alpha and a beta subunit.</text>
</comment>
<dbReference type="GO" id="GO:0097354">
    <property type="term" value="P:prenylation"/>
    <property type="evidence" value="ECO:0007669"/>
    <property type="project" value="UniProtKB-UniRule"/>
</dbReference>
<dbReference type="CDD" id="cd02893">
    <property type="entry name" value="FTase"/>
    <property type="match status" value="1"/>
</dbReference>
<keyword evidence="4 9" id="KW-0637">Prenyltransferase</keyword>
<keyword evidence="7" id="KW-0677">Repeat</keyword>
<evidence type="ECO:0000256" key="3">
    <source>
        <dbReference type="ARBA" id="ARBA00015798"/>
    </source>
</evidence>
<evidence type="ECO:0000256" key="6">
    <source>
        <dbReference type="ARBA" id="ARBA00022723"/>
    </source>
</evidence>
<comment type="cofactor">
    <cofactor evidence="9">
        <name>Zn(2+)</name>
        <dbReference type="ChEBI" id="CHEBI:29105"/>
    </cofactor>
    <text evidence="9">Binds 1 zinc ion per subunit.</text>
</comment>
<dbReference type="InterPro" id="IPR026872">
    <property type="entry name" value="FTB"/>
</dbReference>
<dbReference type="Gene3D" id="1.50.10.20">
    <property type="match status" value="1"/>
</dbReference>
<dbReference type="GO" id="GO:0005965">
    <property type="term" value="C:protein farnesyltransferase complex"/>
    <property type="evidence" value="ECO:0007669"/>
    <property type="project" value="UniProtKB-UniRule"/>
</dbReference>
<dbReference type="InterPro" id="IPR001330">
    <property type="entry name" value="Prenyltrans"/>
</dbReference>
<dbReference type="Pfam" id="PF00432">
    <property type="entry name" value="Prenyltrans"/>
    <property type="match status" value="1"/>
</dbReference>
<dbReference type="EC" id="2.5.1.58" evidence="2 9"/>
<protein>
    <recommendedName>
        <fullName evidence="3 9">Protein farnesyltransferase subunit beta</fullName>
        <shortName evidence="9">FTase-beta</shortName>
        <ecNumber evidence="2 9">2.5.1.58</ecNumber>
    </recommendedName>
</protein>
<organism evidence="11">
    <name type="scientific">Spongospora subterranea</name>
    <dbReference type="NCBI Taxonomy" id="70186"/>
    <lineage>
        <taxon>Eukaryota</taxon>
        <taxon>Sar</taxon>
        <taxon>Rhizaria</taxon>
        <taxon>Endomyxa</taxon>
        <taxon>Phytomyxea</taxon>
        <taxon>Plasmodiophorida</taxon>
        <taxon>Plasmodiophoridae</taxon>
        <taxon>Spongospora</taxon>
    </lineage>
</organism>
<evidence type="ECO:0000256" key="5">
    <source>
        <dbReference type="ARBA" id="ARBA00022679"/>
    </source>
</evidence>
<dbReference type="InterPro" id="IPR045089">
    <property type="entry name" value="PGGT1B-like"/>
</dbReference>
<name>A0A0H5RBE2_9EUKA</name>
<sequence length="371" mass="40976">MSADIDFATVVAQVAVQDVVSRLLVSNNDLELRRTAHALFAISSSLKLPSWAVSLDASRPWVCFWIVHSLSLLGQLHNQREICDNMIEFLSRCQDVNGGFAGGPAQLPHLATTYASIMTLCEIGTDEALRVINRRTLASFILARKDPSAGFTMHQGGEIDVRATYCALVSALTCRLESFCPQLFVGVANWVKQCQTYEGGFGGEPGNEAHGGYALCGIASLLLLGQLDKVTAKRSLRWAAMRQMSIEGGFQGRTNKLVDSCYSYWVGGIFPIVDSVLARQDCVRNWLFNADALQKYIVCCCQSLSGGIKDKPEKNPDLYHMCYSLSGMSIAEHQPRSLQHTEPQLRSINPVFNVTDEKLSKALYYFDNVDQ</sequence>
<keyword evidence="8 9" id="KW-0862">Zinc</keyword>
<keyword evidence="6 9" id="KW-0479">Metal-binding</keyword>
<evidence type="ECO:0000256" key="1">
    <source>
        <dbReference type="ARBA" id="ARBA00010497"/>
    </source>
</evidence>
<comment type="function">
    <text evidence="9">Catalyzes the transfer of a farnesyl moiety from farnesyl diphosphate to a cysteine at the fourth position from the C-terminus of several proteins. The beta subunit is responsible for peptide-binding.</text>
</comment>
<dbReference type="AlphaFoldDB" id="A0A0H5RBE2"/>
<comment type="similarity">
    <text evidence="1 9">Belongs to the protein prenyltransferase subunit beta family.</text>
</comment>
<dbReference type="PANTHER" id="PTHR11774">
    <property type="entry name" value="GERANYLGERANYL TRANSFERASE TYPE BETA SUBUNIT"/>
    <property type="match status" value="1"/>
</dbReference>
<accession>A0A0H5RBE2</accession>
<evidence type="ECO:0000313" key="11">
    <source>
        <dbReference type="EMBL" id="CRZ11126.1"/>
    </source>
</evidence>
<comment type="catalytic activity">
    <reaction evidence="9">
        <text>L-cysteinyl-[protein] + (2E,6E)-farnesyl diphosphate = S-(2E,6E)-farnesyl-L-cysteinyl-[protein] + diphosphate</text>
        <dbReference type="Rhea" id="RHEA:13345"/>
        <dbReference type="Rhea" id="RHEA-COMP:10131"/>
        <dbReference type="Rhea" id="RHEA-COMP:11535"/>
        <dbReference type="ChEBI" id="CHEBI:29950"/>
        <dbReference type="ChEBI" id="CHEBI:33019"/>
        <dbReference type="ChEBI" id="CHEBI:86019"/>
        <dbReference type="ChEBI" id="CHEBI:175763"/>
    </reaction>
</comment>
<evidence type="ECO:0000256" key="2">
    <source>
        <dbReference type="ARBA" id="ARBA00012702"/>
    </source>
</evidence>
<feature type="domain" description="Prenyltransferase alpha-alpha toroid" evidence="10">
    <location>
        <begin position="32"/>
        <end position="354"/>
    </location>
</feature>
<dbReference type="SUPFAM" id="SSF48239">
    <property type="entry name" value="Terpenoid cyclases/Protein prenyltransferases"/>
    <property type="match status" value="1"/>
</dbReference>
<dbReference type="GO" id="GO:0008270">
    <property type="term" value="F:zinc ion binding"/>
    <property type="evidence" value="ECO:0007669"/>
    <property type="project" value="UniProtKB-UniRule"/>
</dbReference>
<dbReference type="EMBL" id="HACM01010684">
    <property type="protein sequence ID" value="CRZ11126.1"/>
    <property type="molecule type" value="Transcribed_RNA"/>
</dbReference>
<evidence type="ECO:0000256" key="4">
    <source>
        <dbReference type="ARBA" id="ARBA00022602"/>
    </source>
</evidence>
<proteinExistence type="inferred from homology"/>
<evidence type="ECO:0000256" key="9">
    <source>
        <dbReference type="RuleBase" id="RU365056"/>
    </source>
</evidence>
<reference evidence="11" key="1">
    <citation type="submission" date="2015-04" db="EMBL/GenBank/DDBJ databases">
        <title>The genome sequence of the plant pathogenic Rhizarian Plasmodiophora brassicae reveals insights in its biotrophic life cycle and the origin of chitin synthesis.</title>
        <authorList>
            <person name="Schwelm A."/>
            <person name="Fogelqvist J."/>
            <person name="Knaust A."/>
            <person name="Julke S."/>
            <person name="Lilja T."/>
            <person name="Dhandapani V."/>
            <person name="Bonilla-Rosso G."/>
            <person name="Karlsson M."/>
            <person name="Shevchenko A."/>
            <person name="Choi S.R."/>
            <person name="Kim H.G."/>
            <person name="Park J.Y."/>
            <person name="Lim Y.P."/>
            <person name="Ludwig-Muller J."/>
            <person name="Dixelius C."/>
        </authorList>
    </citation>
    <scope>NUCLEOTIDE SEQUENCE</scope>
    <source>
        <tissue evidence="11">Potato root galls</tissue>
    </source>
</reference>
<dbReference type="GO" id="GO:0004660">
    <property type="term" value="F:protein farnesyltransferase activity"/>
    <property type="evidence" value="ECO:0007669"/>
    <property type="project" value="UniProtKB-UniRule"/>
</dbReference>
<dbReference type="InterPro" id="IPR008930">
    <property type="entry name" value="Terpenoid_cyclase/PrenylTrfase"/>
</dbReference>
<evidence type="ECO:0000259" key="10">
    <source>
        <dbReference type="Pfam" id="PF00432"/>
    </source>
</evidence>